<evidence type="ECO:0000256" key="1">
    <source>
        <dbReference type="SAM" id="Phobius"/>
    </source>
</evidence>
<evidence type="ECO:0000313" key="3">
    <source>
        <dbReference type="Proteomes" id="UP000275571"/>
    </source>
</evidence>
<feature type="transmembrane region" description="Helical" evidence="1">
    <location>
        <begin position="279"/>
        <end position="298"/>
    </location>
</feature>
<accession>A0A386PLV3</accession>
<dbReference type="RefSeq" id="WP_120104155.1">
    <property type="nucleotide sequence ID" value="NZ_CP028884.1"/>
</dbReference>
<sequence>MLNVLRFVFLVSCRFIFIFFLLSFVFLCTFYLKYKFLYVNFSIFSYELYYDTYLYTFPLALVVTFMRISYPFDVEVLKISRTLYFVTFVFILSLSYFGFRASSNFNTIYENLHQKSDRIIRDGVVHFFDGKLVFYSNDVNFFGFKGLLKVEKNENEDNDFNEFSYNPDFSQVNAIYSEKNAFLMQELYSKLISYVFNDLETLNYFFLSLGHVGLIFNIFGFGLLLFSFSYVFNLIFSSSFSLFLYPIFIILFFKVYNLYAIEFPKNFNLIVGRNVISDYIPFVFCILTFFSIYLFGFISDCIKISEGFDNSL</sequence>
<feature type="transmembrane region" description="Helical" evidence="1">
    <location>
        <begin position="7"/>
        <end position="32"/>
    </location>
</feature>
<keyword evidence="1" id="KW-0812">Transmembrane</keyword>
<keyword evidence="3" id="KW-1185">Reference proteome</keyword>
<dbReference type="Proteomes" id="UP000275571">
    <property type="component" value="Chromosome"/>
</dbReference>
<evidence type="ECO:0000313" key="2">
    <source>
        <dbReference type="EMBL" id="AYE36232.1"/>
    </source>
</evidence>
<feature type="transmembrane region" description="Helical" evidence="1">
    <location>
        <begin position="82"/>
        <end position="99"/>
    </location>
</feature>
<dbReference type="EMBL" id="CP028884">
    <property type="protein sequence ID" value="AYE36232.1"/>
    <property type="molecule type" value="Genomic_DNA"/>
</dbReference>
<dbReference type="OrthoDB" id="350416at2"/>
<gene>
    <name evidence="2" type="ORF">DB313_01815</name>
</gene>
<organism evidence="2 3">
    <name type="scientific">Borrelia turcica IST7</name>
    <dbReference type="NCBI Taxonomy" id="1104446"/>
    <lineage>
        <taxon>Bacteria</taxon>
        <taxon>Pseudomonadati</taxon>
        <taxon>Spirochaetota</taxon>
        <taxon>Spirochaetia</taxon>
        <taxon>Spirochaetales</taxon>
        <taxon>Borreliaceae</taxon>
        <taxon>Borrelia</taxon>
    </lineage>
</organism>
<protein>
    <submittedName>
        <fullName evidence="2">Uncharacterized protein</fullName>
    </submittedName>
</protein>
<proteinExistence type="predicted"/>
<feature type="transmembrane region" description="Helical" evidence="1">
    <location>
        <begin position="204"/>
        <end position="228"/>
    </location>
</feature>
<feature type="transmembrane region" description="Helical" evidence="1">
    <location>
        <begin position="52"/>
        <end position="70"/>
    </location>
</feature>
<feature type="transmembrane region" description="Helical" evidence="1">
    <location>
        <begin position="240"/>
        <end position="259"/>
    </location>
</feature>
<dbReference type="KEGG" id="btur:DB313_01815"/>
<name>A0A386PLV3_9SPIR</name>
<reference evidence="2 3" key="1">
    <citation type="journal article" date="2018" name="Infect. Genet. Evol.">
        <title>Genome-wide analysis of Borrelia turcica and 'Candidatus Borrelia tachyglossi' shows relapsing fever-like genomes with unique genomic links to Lyme disease Borrelia.</title>
        <authorList>
            <person name="Gofton A.W."/>
            <person name="Margos G."/>
            <person name="Fingerle V."/>
            <person name="Hepner S."/>
            <person name="Loh S.M."/>
            <person name="Ryan U."/>
            <person name="Irwin P."/>
            <person name="Oskam C.L."/>
        </authorList>
    </citation>
    <scope>NUCLEOTIDE SEQUENCE [LARGE SCALE GENOMIC DNA]</scope>
    <source>
        <strain evidence="2 3">IST7</strain>
    </source>
</reference>
<keyword evidence="1" id="KW-1133">Transmembrane helix</keyword>
<keyword evidence="1" id="KW-0472">Membrane</keyword>
<dbReference type="AlphaFoldDB" id="A0A386PLV3"/>